<protein>
    <submittedName>
        <fullName evidence="1">Uncharacterized protein</fullName>
    </submittedName>
</protein>
<proteinExistence type="predicted"/>
<dbReference type="OrthoDB" id="5937892at2759"/>
<reference evidence="1 2" key="1">
    <citation type="submission" date="2015-01" db="EMBL/GenBank/DDBJ databases">
        <title>Evolution of Trichinella species and genotypes.</title>
        <authorList>
            <person name="Korhonen P.K."/>
            <person name="Edoardo P."/>
            <person name="Giuseppe L.R."/>
            <person name="Gasser R.B."/>
        </authorList>
    </citation>
    <scope>NUCLEOTIDE SEQUENCE [LARGE SCALE GENOMIC DNA]</scope>
    <source>
        <strain evidence="1">ISS37</strain>
    </source>
</reference>
<dbReference type="EMBL" id="JYDL01000170">
    <property type="protein sequence ID" value="KRX14125.1"/>
    <property type="molecule type" value="Genomic_DNA"/>
</dbReference>
<name>A0A0V0RI21_9BILA</name>
<keyword evidence="2" id="KW-1185">Reference proteome</keyword>
<sequence>MEVVHIVFDHNGLESVSCHRCSSIIASSCSNRSVGKFYRKWFQPILECINSICLHRAVMGSIKLSLDDIGYTKPRQWNDIKNLHNPFLRANMVQKVAPGVA</sequence>
<comment type="caution">
    <text evidence="1">The sequence shown here is derived from an EMBL/GenBank/DDBJ whole genome shotgun (WGS) entry which is preliminary data.</text>
</comment>
<evidence type="ECO:0000313" key="1">
    <source>
        <dbReference type="EMBL" id="KRX14125.1"/>
    </source>
</evidence>
<gene>
    <name evidence="1" type="ORF">T07_9141</name>
</gene>
<accession>A0A0V0RI21</accession>
<evidence type="ECO:0000313" key="2">
    <source>
        <dbReference type="Proteomes" id="UP000054630"/>
    </source>
</evidence>
<organism evidence="1 2">
    <name type="scientific">Trichinella nelsoni</name>
    <dbReference type="NCBI Taxonomy" id="6336"/>
    <lineage>
        <taxon>Eukaryota</taxon>
        <taxon>Metazoa</taxon>
        <taxon>Ecdysozoa</taxon>
        <taxon>Nematoda</taxon>
        <taxon>Enoplea</taxon>
        <taxon>Dorylaimia</taxon>
        <taxon>Trichinellida</taxon>
        <taxon>Trichinellidae</taxon>
        <taxon>Trichinella</taxon>
    </lineage>
</organism>
<dbReference type="AlphaFoldDB" id="A0A0V0RI21"/>
<dbReference type="Proteomes" id="UP000054630">
    <property type="component" value="Unassembled WGS sequence"/>
</dbReference>